<dbReference type="Pfam" id="PF02518">
    <property type="entry name" value="HATPase_c"/>
    <property type="match status" value="1"/>
</dbReference>
<feature type="modified residue" description="4-aspartylphosphate" evidence="2">
    <location>
        <position position="53"/>
    </location>
</feature>
<sequence length="531" mass="59041">MYAILYVDDEESLLDLGKIFIEKIGDFSVDTVISAKIALEVLETKKYDAIISDYQMPGMDGIAFLKHLRKTSDVPFILFTGKGREEIVIEALNSGANSYLQKGGEPKSQFTQLVHILDHAISRKKAEEAQKLAEQDLVRLNEEMRKKLEEEKVISEFSQVLLNAGTIAEILDYFGNVVFSRSGANYLMLSKWDPDENAVVIHSLIGFGPHLEQIGKLAHAAPESLKVPIAVINAYKNTMPTEPELHKLDGGIHAISRGTLPKTVCTAIEKILGVQTISIYELVREGNLYGGVTFGFRQGHEIQNQSLIITLSNILANGLWRVYSTNAIVHDREALRTSEMKFRSMLENMQPDTSSNTYFQEIATAAEHISSMIEFTKEYERIGVNAPTWQDCRTLVDTAAKQAPLGEVMVKNDLPADATVFADPLIARVFYNLMDNAVRYGGKITTIQFLAEERNGNLILVCEDNGHGIIPEEKEKIFERGFGKNTGMGLFLTREILSITGITTHETGEPGNGARFEITVPHGAYQIPDTK</sequence>
<evidence type="ECO:0000313" key="6">
    <source>
        <dbReference type="EMBL" id="MDE4907764.1"/>
    </source>
</evidence>
<organism evidence="6 7">
    <name type="scientific">Methanogenium marinum</name>
    <dbReference type="NCBI Taxonomy" id="348610"/>
    <lineage>
        <taxon>Archaea</taxon>
        <taxon>Methanobacteriati</taxon>
        <taxon>Methanobacteriota</taxon>
        <taxon>Stenosarchaea group</taxon>
        <taxon>Methanomicrobia</taxon>
        <taxon>Methanomicrobiales</taxon>
        <taxon>Methanomicrobiaceae</taxon>
        <taxon>Methanogenium</taxon>
    </lineage>
</organism>
<dbReference type="PANTHER" id="PTHR43547">
    <property type="entry name" value="TWO-COMPONENT HISTIDINE KINASE"/>
    <property type="match status" value="1"/>
</dbReference>
<dbReference type="Gene3D" id="3.30.565.10">
    <property type="entry name" value="Histidine kinase-like ATPase, C-terminal domain"/>
    <property type="match status" value="1"/>
</dbReference>
<dbReference type="SMART" id="SM00387">
    <property type="entry name" value="HATPase_c"/>
    <property type="match status" value="1"/>
</dbReference>
<dbReference type="SMART" id="SM00448">
    <property type="entry name" value="REC"/>
    <property type="match status" value="1"/>
</dbReference>
<comment type="caution">
    <text evidence="6">The sequence shown here is derived from an EMBL/GenBank/DDBJ whole genome shotgun (WGS) entry which is preliminary data.</text>
</comment>
<name>A0A9Q4PVN9_9EURY</name>
<gene>
    <name evidence="6" type="ORF">L0665_03950</name>
</gene>
<evidence type="ECO:0000259" key="4">
    <source>
        <dbReference type="PROSITE" id="PS50109"/>
    </source>
</evidence>
<dbReference type="InterPro" id="IPR003594">
    <property type="entry name" value="HATPase_dom"/>
</dbReference>
<dbReference type="GO" id="GO:0000155">
    <property type="term" value="F:phosphorelay sensor kinase activity"/>
    <property type="evidence" value="ECO:0007669"/>
    <property type="project" value="TreeGrafter"/>
</dbReference>
<dbReference type="Pfam" id="PF00072">
    <property type="entry name" value="Response_reg"/>
    <property type="match status" value="1"/>
</dbReference>
<dbReference type="CDD" id="cd00075">
    <property type="entry name" value="HATPase"/>
    <property type="match status" value="1"/>
</dbReference>
<dbReference type="CDD" id="cd00156">
    <property type="entry name" value="REC"/>
    <property type="match status" value="1"/>
</dbReference>
<dbReference type="InterPro" id="IPR036890">
    <property type="entry name" value="HATPase_C_sf"/>
</dbReference>
<evidence type="ECO:0000256" key="3">
    <source>
        <dbReference type="SAM" id="Coils"/>
    </source>
</evidence>
<dbReference type="PRINTS" id="PR00344">
    <property type="entry name" value="BCTRLSENSOR"/>
</dbReference>
<dbReference type="PROSITE" id="PS50109">
    <property type="entry name" value="HIS_KIN"/>
    <property type="match status" value="1"/>
</dbReference>
<dbReference type="EMBL" id="JAKELO010000002">
    <property type="protein sequence ID" value="MDE4907764.1"/>
    <property type="molecule type" value="Genomic_DNA"/>
</dbReference>
<dbReference type="InterPro" id="IPR011006">
    <property type="entry name" value="CheY-like_superfamily"/>
</dbReference>
<dbReference type="AlphaFoldDB" id="A0A9Q4PVN9"/>
<dbReference type="Proteomes" id="UP001143747">
    <property type="component" value="Unassembled WGS sequence"/>
</dbReference>
<dbReference type="InterPro" id="IPR001789">
    <property type="entry name" value="Sig_transdc_resp-reg_receiver"/>
</dbReference>
<dbReference type="RefSeq" id="WP_274924412.1">
    <property type="nucleotide sequence ID" value="NZ_JAKELO010000002.1"/>
</dbReference>
<protein>
    <submittedName>
        <fullName evidence="6">Response regulator</fullName>
    </submittedName>
</protein>
<keyword evidence="7" id="KW-1185">Reference proteome</keyword>
<evidence type="ECO:0000256" key="2">
    <source>
        <dbReference type="PROSITE-ProRule" id="PRU00169"/>
    </source>
</evidence>
<accession>A0A9Q4PVN9</accession>
<evidence type="ECO:0000313" key="7">
    <source>
        <dbReference type="Proteomes" id="UP001143747"/>
    </source>
</evidence>
<evidence type="ECO:0000256" key="1">
    <source>
        <dbReference type="ARBA" id="ARBA00022553"/>
    </source>
</evidence>
<dbReference type="InterPro" id="IPR005467">
    <property type="entry name" value="His_kinase_dom"/>
</dbReference>
<dbReference type="SUPFAM" id="SSF55874">
    <property type="entry name" value="ATPase domain of HSP90 chaperone/DNA topoisomerase II/histidine kinase"/>
    <property type="match status" value="1"/>
</dbReference>
<feature type="domain" description="Response regulatory" evidence="5">
    <location>
        <begin position="3"/>
        <end position="117"/>
    </location>
</feature>
<feature type="coiled-coil region" evidence="3">
    <location>
        <begin position="123"/>
        <end position="150"/>
    </location>
</feature>
<dbReference type="PROSITE" id="PS50110">
    <property type="entry name" value="RESPONSE_REGULATORY"/>
    <property type="match status" value="1"/>
</dbReference>
<dbReference type="SUPFAM" id="SSF52172">
    <property type="entry name" value="CheY-like"/>
    <property type="match status" value="1"/>
</dbReference>
<dbReference type="Gene3D" id="3.40.50.2300">
    <property type="match status" value="1"/>
</dbReference>
<evidence type="ECO:0000259" key="5">
    <source>
        <dbReference type="PROSITE" id="PS50110"/>
    </source>
</evidence>
<proteinExistence type="predicted"/>
<reference evidence="6" key="1">
    <citation type="submission" date="2022-01" db="EMBL/GenBank/DDBJ databases">
        <title>Draft genome of Methanogenium marinum DSM 15558.</title>
        <authorList>
            <person name="Chen S.-C."/>
            <person name="You Y.-T."/>
        </authorList>
    </citation>
    <scope>NUCLEOTIDE SEQUENCE</scope>
    <source>
        <strain evidence="6">DSM 15558</strain>
    </source>
</reference>
<keyword evidence="3" id="KW-0175">Coiled coil</keyword>
<keyword evidence="1 2" id="KW-0597">Phosphoprotein</keyword>
<feature type="domain" description="Histidine kinase" evidence="4">
    <location>
        <begin position="426"/>
        <end position="524"/>
    </location>
</feature>
<dbReference type="InterPro" id="IPR004358">
    <property type="entry name" value="Sig_transdc_His_kin-like_C"/>
</dbReference>
<dbReference type="PANTHER" id="PTHR43547:SF2">
    <property type="entry name" value="HYBRID SIGNAL TRANSDUCTION HISTIDINE KINASE C"/>
    <property type="match status" value="1"/>
</dbReference>